<reference evidence="1" key="1">
    <citation type="journal article" date="2015" name="Nature">
        <title>Complex archaea that bridge the gap between prokaryotes and eukaryotes.</title>
        <authorList>
            <person name="Spang A."/>
            <person name="Saw J.H."/>
            <person name="Jorgensen S.L."/>
            <person name="Zaremba-Niedzwiedzka K."/>
            <person name="Martijn J."/>
            <person name="Lind A.E."/>
            <person name="van Eijk R."/>
            <person name="Schleper C."/>
            <person name="Guy L."/>
            <person name="Ettema T.J."/>
        </authorList>
    </citation>
    <scope>NUCLEOTIDE SEQUENCE</scope>
</reference>
<accession>A0A0F9N6T1</accession>
<comment type="caution">
    <text evidence="1">The sequence shown here is derived from an EMBL/GenBank/DDBJ whole genome shotgun (WGS) entry which is preliminary data.</text>
</comment>
<name>A0A0F9N6T1_9ZZZZ</name>
<dbReference type="AlphaFoldDB" id="A0A0F9N6T1"/>
<gene>
    <name evidence="1" type="ORF">LCGC14_1373220</name>
</gene>
<dbReference type="InterPro" id="IPR056908">
    <property type="entry name" value="Gp80-like"/>
</dbReference>
<sequence length="124" mass="13100">MSISDYFEDQILDHMLRNQSFTPPASVWGALNIDDPLETGACELSGQGYARQSIAWNAATGGLLDNSAVIDFTDLPAACIRFASIHDAVTAGSVLWAGSLSASKTLNASDTFQFPAGSLDVTLD</sequence>
<organism evidence="1">
    <name type="scientific">marine sediment metagenome</name>
    <dbReference type="NCBI Taxonomy" id="412755"/>
    <lineage>
        <taxon>unclassified sequences</taxon>
        <taxon>metagenomes</taxon>
        <taxon>ecological metagenomes</taxon>
    </lineage>
</organism>
<proteinExistence type="predicted"/>
<dbReference type="Pfam" id="PF23140">
    <property type="entry name" value="Gp80"/>
    <property type="match status" value="1"/>
</dbReference>
<dbReference type="EMBL" id="LAZR01008694">
    <property type="protein sequence ID" value="KKM77127.1"/>
    <property type="molecule type" value="Genomic_DNA"/>
</dbReference>
<protein>
    <submittedName>
        <fullName evidence="1">Uncharacterized protein</fullName>
    </submittedName>
</protein>
<evidence type="ECO:0000313" key="1">
    <source>
        <dbReference type="EMBL" id="KKM77127.1"/>
    </source>
</evidence>